<dbReference type="WBParaSite" id="TCNE_0000865401-mRNA-1">
    <property type="protein sequence ID" value="TCNE_0000865401-mRNA-1"/>
    <property type="gene ID" value="TCNE_0000865401"/>
</dbReference>
<dbReference type="Pfam" id="PF13881">
    <property type="entry name" value="Rad60-SLD_2"/>
    <property type="match status" value="1"/>
</dbReference>
<protein>
    <submittedName>
        <fullName evidence="4">Rad60-SLD_2 domain-containing protein</fullName>
    </submittedName>
</protein>
<dbReference type="InterPro" id="IPR029071">
    <property type="entry name" value="Ubiquitin-like_domsf"/>
</dbReference>
<dbReference type="Gene3D" id="3.10.20.90">
    <property type="entry name" value="Phosphatidylinositol 3-kinase Catalytic Subunit, Chain A, domain 1"/>
    <property type="match status" value="1"/>
</dbReference>
<dbReference type="EMBL" id="UYWY01019964">
    <property type="protein sequence ID" value="VDM39975.1"/>
    <property type="molecule type" value="Genomic_DNA"/>
</dbReference>
<reference evidence="4" key="1">
    <citation type="submission" date="2016-06" db="UniProtKB">
        <authorList>
            <consortium name="WormBaseParasite"/>
        </authorList>
    </citation>
    <scope>IDENTIFICATION</scope>
</reference>
<keyword evidence="3" id="KW-1185">Reference proteome</keyword>
<accession>A0A183UJI4</accession>
<dbReference type="AlphaFoldDB" id="A0A183UJI4"/>
<reference evidence="2 3" key="2">
    <citation type="submission" date="2018-11" db="EMBL/GenBank/DDBJ databases">
        <authorList>
            <consortium name="Pathogen Informatics"/>
        </authorList>
    </citation>
    <scope>NUCLEOTIDE SEQUENCE [LARGE SCALE GENOMIC DNA]</scope>
</reference>
<feature type="domain" description="UBL3-like ubiquitin" evidence="1">
    <location>
        <begin position="40"/>
        <end position="94"/>
    </location>
</feature>
<evidence type="ECO:0000259" key="1">
    <source>
        <dbReference type="Pfam" id="PF13881"/>
    </source>
</evidence>
<name>A0A183UJI4_TOXCA</name>
<evidence type="ECO:0000313" key="4">
    <source>
        <dbReference type="WBParaSite" id="TCNE_0000865401-mRNA-1"/>
    </source>
</evidence>
<organism evidence="3 4">
    <name type="scientific">Toxocara canis</name>
    <name type="common">Canine roundworm</name>
    <dbReference type="NCBI Taxonomy" id="6265"/>
    <lineage>
        <taxon>Eukaryota</taxon>
        <taxon>Metazoa</taxon>
        <taxon>Ecdysozoa</taxon>
        <taxon>Nematoda</taxon>
        <taxon>Chromadorea</taxon>
        <taxon>Rhabditida</taxon>
        <taxon>Spirurina</taxon>
        <taxon>Ascaridomorpha</taxon>
        <taxon>Ascaridoidea</taxon>
        <taxon>Toxocaridae</taxon>
        <taxon>Toxocara</taxon>
    </lineage>
</organism>
<proteinExistence type="predicted"/>
<dbReference type="InterPro" id="IPR039540">
    <property type="entry name" value="UBL3-like_ubiquitin_dom"/>
</dbReference>
<sequence>NFFVAKYLGSRSAINFADYIDEKKPYLNREKLTLNTLRYEWEEERVGSSSLLKLIYHGRFLHGSVTLSALSLPAGKTTVMHLVTRENLPEPNSSVYNVIGSMSFPPFSIPIRPAEDVRFAAEISIVEKVTPYMA</sequence>
<dbReference type="Proteomes" id="UP000050794">
    <property type="component" value="Unassembled WGS sequence"/>
</dbReference>
<gene>
    <name evidence="2" type="ORF">TCNE_LOCUS8654</name>
</gene>
<evidence type="ECO:0000313" key="3">
    <source>
        <dbReference type="Proteomes" id="UP000050794"/>
    </source>
</evidence>
<evidence type="ECO:0000313" key="2">
    <source>
        <dbReference type="EMBL" id="VDM39975.1"/>
    </source>
</evidence>
<dbReference type="SUPFAM" id="SSF54236">
    <property type="entry name" value="Ubiquitin-like"/>
    <property type="match status" value="1"/>
</dbReference>